<evidence type="ECO:0000313" key="1">
    <source>
        <dbReference type="EMBL" id="KAI0032430.1"/>
    </source>
</evidence>
<feature type="non-terminal residue" evidence="1">
    <location>
        <position position="1"/>
    </location>
</feature>
<accession>A0ACB8QL42</accession>
<organism evidence="1 2">
    <name type="scientific">Vararia minispora EC-137</name>
    <dbReference type="NCBI Taxonomy" id="1314806"/>
    <lineage>
        <taxon>Eukaryota</taxon>
        <taxon>Fungi</taxon>
        <taxon>Dikarya</taxon>
        <taxon>Basidiomycota</taxon>
        <taxon>Agaricomycotina</taxon>
        <taxon>Agaricomycetes</taxon>
        <taxon>Russulales</taxon>
        <taxon>Lachnocladiaceae</taxon>
        <taxon>Vararia</taxon>
    </lineage>
</organism>
<proteinExistence type="predicted"/>
<feature type="non-terminal residue" evidence="1">
    <location>
        <position position="164"/>
    </location>
</feature>
<evidence type="ECO:0000313" key="2">
    <source>
        <dbReference type="Proteomes" id="UP000814128"/>
    </source>
</evidence>
<name>A0ACB8QL42_9AGAM</name>
<dbReference type="EMBL" id="MU273546">
    <property type="protein sequence ID" value="KAI0032430.1"/>
    <property type="molecule type" value="Genomic_DNA"/>
</dbReference>
<keyword evidence="2" id="KW-1185">Reference proteome</keyword>
<reference evidence="1" key="2">
    <citation type="journal article" date="2022" name="New Phytol.">
        <title>Evolutionary transition to the ectomycorrhizal habit in the genomes of a hyperdiverse lineage of mushroom-forming fungi.</title>
        <authorList>
            <person name="Looney B."/>
            <person name="Miyauchi S."/>
            <person name="Morin E."/>
            <person name="Drula E."/>
            <person name="Courty P.E."/>
            <person name="Kohler A."/>
            <person name="Kuo A."/>
            <person name="LaButti K."/>
            <person name="Pangilinan J."/>
            <person name="Lipzen A."/>
            <person name="Riley R."/>
            <person name="Andreopoulos W."/>
            <person name="He G."/>
            <person name="Johnson J."/>
            <person name="Nolan M."/>
            <person name="Tritt A."/>
            <person name="Barry K.W."/>
            <person name="Grigoriev I.V."/>
            <person name="Nagy L.G."/>
            <person name="Hibbett D."/>
            <person name="Henrissat B."/>
            <person name="Matheny P.B."/>
            <person name="Labbe J."/>
            <person name="Martin F.M."/>
        </authorList>
    </citation>
    <scope>NUCLEOTIDE SEQUENCE</scope>
    <source>
        <strain evidence="1">EC-137</strain>
    </source>
</reference>
<comment type="caution">
    <text evidence="1">The sequence shown here is derived from an EMBL/GenBank/DDBJ whole genome shotgun (WGS) entry which is preliminary data.</text>
</comment>
<gene>
    <name evidence="1" type="ORF">K488DRAFT_11394</name>
</gene>
<sequence length="164" mass="19475">GPVVPQRRYQPLTASDRRRYVDEVELQPSIYFYSSDGEGFPLKDALNHRYSHLHARDEQMFVQHGPSISLRLNWPGYQPWTRQIPTRDFRNPPGPITRDKLTKNIAKSIQRFIEEQRHREIEPIEEKWRVGEGFIELEDLSLLRLDNVSKGSWQIQLQMLRPLE</sequence>
<dbReference type="Proteomes" id="UP000814128">
    <property type="component" value="Unassembled WGS sequence"/>
</dbReference>
<reference evidence="1" key="1">
    <citation type="submission" date="2021-02" db="EMBL/GenBank/DDBJ databases">
        <authorList>
            <consortium name="DOE Joint Genome Institute"/>
            <person name="Ahrendt S."/>
            <person name="Looney B.P."/>
            <person name="Miyauchi S."/>
            <person name="Morin E."/>
            <person name="Drula E."/>
            <person name="Courty P.E."/>
            <person name="Chicoki N."/>
            <person name="Fauchery L."/>
            <person name="Kohler A."/>
            <person name="Kuo A."/>
            <person name="Labutti K."/>
            <person name="Pangilinan J."/>
            <person name="Lipzen A."/>
            <person name="Riley R."/>
            <person name="Andreopoulos W."/>
            <person name="He G."/>
            <person name="Johnson J."/>
            <person name="Barry K.W."/>
            <person name="Grigoriev I.V."/>
            <person name="Nagy L."/>
            <person name="Hibbett D."/>
            <person name="Henrissat B."/>
            <person name="Matheny P.B."/>
            <person name="Labbe J."/>
            <person name="Martin F."/>
        </authorList>
    </citation>
    <scope>NUCLEOTIDE SEQUENCE</scope>
    <source>
        <strain evidence="1">EC-137</strain>
    </source>
</reference>
<protein>
    <submittedName>
        <fullName evidence="1">Uncharacterized protein</fullName>
    </submittedName>
</protein>